<protein>
    <recommendedName>
        <fullName evidence="2">Solute-binding protein family 3/N-terminal domain-containing protein</fullName>
    </recommendedName>
</protein>
<comment type="caution">
    <text evidence="3">The sequence shown here is derived from an EMBL/GenBank/DDBJ whole genome shotgun (WGS) entry which is preliminary data.</text>
</comment>
<dbReference type="RefSeq" id="WP_343857916.1">
    <property type="nucleotide sequence ID" value="NZ_BAAAFD010000002.1"/>
</dbReference>
<evidence type="ECO:0000313" key="3">
    <source>
        <dbReference type="EMBL" id="GAA0855176.1"/>
    </source>
</evidence>
<dbReference type="EMBL" id="BAAAFD010000002">
    <property type="protein sequence ID" value="GAA0855176.1"/>
    <property type="molecule type" value="Genomic_DNA"/>
</dbReference>
<feature type="signal peptide" evidence="1">
    <location>
        <begin position="1"/>
        <end position="31"/>
    </location>
</feature>
<accession>A0ABN1LFD3</accession>
<evidence type="ECO:0000313" key="4">
    <source>
        <dbReference type="Proteomes" id="UP001500359"/>
    </source>
</evidence>
<sequence length="271" mass="30808">MAFRVKRLLKTHLGKLLFLSTWCWSLAISLAAAEDQPPYSLVTGDNYFPFASSSALKGGWSQAIVVAVFNQMKHPIEIESLPWQRGYQWALEGQYIGTFPYVHSKARANEFYFSEPINTVPVRIYVAAKSDITDLPSLNKKSLCLPYGYVMDSWSERFFADYEFTISRAKNAIGCANKVLKRWSDFGFINGYFTEPQLKARFGSSDEVRILQEEVGQIPLHFIVSKKIPSAEVIIKQFNQALNELDQNGQKSQIDQAYLDWLNGLGPTPRQ</sequence>
<dbReference type="InterPro" id="IPR001638">
    <property type="entry name" value="Solute-binding_3/MltF_N"/>
</dbReference>
<keyword evidence="1" id="KW-0732">Signal</keyword>
<proteinExistence type="predicted"/>
<evidence type="ECO:0000256" key="1">
    <source>
        <dbReference type="SAM" id="SignalP"/>
    </source>
</evidence>
<organism evidence="3 4">
    <name type="scientific">Aliiglaciecola litoralis</name>
    <dbReference type="NCBI Taxonomy" id="582857"/>
    <lineage>
        <taxon>Bacteria</taxon>
        <taxon>Pseudomonadati</taxon>
        <taxon>Pseudomonadota</taxon>
        <taxon>Gammaproteobacteria</taxon>
        <taxon>Alteromonadales</taxon>
        <taxon>Alteromonadaceae</taxon>
        <taxon>Aliiglaciecola</taxon>
    </lineage>
</organism>
<reference evidence="3 4" key="1">
    <citation type="journal article" date="2019" name="Int. J. Syst. Evol. Microbiol.">
        <title>The Global Catalogue of Microorganisms (GCM) 10K type strain sequencing project: providing services to taxonomists for standard genome sequencing and annotation.</title>
        <authorList>
            <consortium name="The Broad Institute Genomics Platform"/>
            <consortium name="The Broad Institute Genome Sequencing Center for Infectious Disease"/>
            <person name="Wu L."/>
            <person name="Ma J."/>
        </authorList>
    </citation>
    <scope>NUCLEOTIDE SEQUENCE [LARGE SCALE GENOMIC DNA]</scope>
    <source>
        <strain evidence="3 4">JCM 15896</strain>
    </source>
</reference>
<feature type="domain" description="Solute-binding protein family 3/N-terminal" evidence="2">
    <location>
        <begin position="43"/>
        <end position="259"/>
    </location>
</feature>
<keyword evidence="4" id="KW-1185">Reference proteome</keyword>
<dbReference type="Pfam" id="PF00497">
    <property type="entry name" value="SBP_bac_3"/>
    <property type="match status" value="1"/>
</dbReference>
<dbReference type="Proteomes" id="UP001500359">
    <property type="component" value="Unassembled WGS sequence"/>
</dbReference>
<name>A0ABN1LFD3_9ALTE</name>
<evidence type="ECO:0000259" key="2">
    <source>
        <dbReference type="Pfam" id="PF00497"/>
    </source>
</evidence>
<dbReference type="SUPFAM" id="SSF53850">
    <property type="entry name" value="Periplasmic binding protein-like II"/>
    <property type="match status" value="1"/>
</dbReference>
<dbReference type="Gene3D" id="3.40.190.10">
    <property type="entry name" value="Periplasmic binding protein-like II"/>
    <property type="match status" value="2"/>
</dbReference>
<gene>
    <name evidence="3" type="ORF">GCM10009114_13610</name>
</gene>
<feature type="chain" id="PRO_5047394786" description="Solute-binding protein family 3/N-terminal domain-containing protein" evidence="1">
    <location>
        <begin position="32"/>
        <end position="271"/>
    </location>
</feature>